<keyword evidence="5" id="KW-0274">FAD</keyword>
<evidence type="ECO:0000256" key="10">
    <source>
        <dbReference type="ARBA" id="ARBA00038897"/>
    </source>
</evidence>
<keyword evidence="6" id="KW-0809">Transit peptide</keyword>
<keyword evidence="14" id="KW-1185">Reference proteome</keyword>
<dbReference type="Proteomes" id="UP000280726">
    <property type="component" value="Unassembled WGS sequence"/>
</dbReference>
<dbReference type="Pfam" id="PF02913">
    <property type="entry name" value="FAD-oxidase_C"/>
    <property type="match status" value="1"/>
</dbReference>
<organism evidence="13 14">
    <name type="scientific">Georgenia muralis</name>
    <dbReference type="NCBI Taxonomy" id="154117"/>
    <lineage>
        <taxon>Bacteria</taxon>
        <taxon>Bacillati</taxon>
        <taxon>Actinomycetota</taxon>
        <taxon>Actinomycetes</taxon>
        <taxon>Micrococcales</taxon>
        <taxon>Bogoriellaceae</taxon>
        <taxon>Georgenia</taxon>
    </lineage>
</organism>
<evidence type="ECO:0000256" key="3">
    <source>
        <dbReference type="ARBA" id="ARBA00022630"/>
    </source>
</evidence>
<keyword evidence="7" id="KW-0560">Oxidoreductase</keyword>
<evidence type="ECO:0000259" key="12">
    <source>
        <dbReference type="PROSITE" id="PS51387"/>
    </source>
</evidence>
<dbReference type="Gene3D" id="3.30.70.2740">
    <property type="match status" value="1"/>
</dbReference>
<dbReference type="EC" id="1.1.2.4" evidence="10"/>
<dbReference type="GO" id="GO:0046872">
    <property type="term" value="F:metal ion binding"/>
    <property type="evidence" value="ECO:0007669"/>
    <property type="project" value="UniProtKB-KW"/>
</dbReference>
<dbReference type="InterPro" id="IPR036318">
    <property type="entry name" value="FAD-bd_PCMH-like_sf"/>
</dbReference>
<dbReference type="InterPro" id="IPR006094">
    <property type="entry name" value="Oxid_FAD_bind_N"/>
</dbReference>
<dbReference type="PANTHER" id="PTHR11748">
    <property type="entry name" value="D-LACTATE DEHYDROGENASE"/>
    <property type="match status" value="1"/>
</dbReference>
<dbReference type="OrthoDB" id="9770306at2"/>
<dbReference type="SUPFAM" id="SSF55103">
    <property type="entry name" value="FAD-linked oxidases, C-terminal domain"/>
    <property type="match status" value="1"/>
</dbReference>
<dbReference type="Gene3D" id="3.30.465.10">
    <property type="match status" value="1"/>
</dbReference>
<dbReference type="InterPro" id="IPR016166">
    <property type="entry name" value="FAD-bd_PCMH"/>
</dbReference>
<keyword evidence="4" id="KW-0479">Metal-binding</keyword>
<dbReference type="InterPro" id="IPR016167">
    <property type="entry name" value="FAD-bd_PCMH_sub1"/>
</dbReference>
<name>A0A3N4Z2U4_9MICO</name>
<keyword evidence="8" id="KW-0408">Iron</keyword>
<dbReference type="GO" id="GO:1903457">
    <property type="term" value="P:lactate catabolic process"/>
    <property type="evidence" value="ECO:0007669"/>
    <property type="project" value="TreeGrafter"/>
</dbReference>
<evidence type="ECO:0000259" key="11">
    <source>
        <dbReference type="PROSITE" id="PS51379"/>
    </source>
</evidence>
<evidence type="ECO:0000256" key="1">
    <source>
        <dbReference type="ARBA" id="ARBA00001974"/>
    </source>
</evidence>
<dbReference type="Pfam" id="PF13183">
    <property type="entry name" value="Fer4_8"/>
    <property type="match status" value="1"/>
</dbReference>
<dbReference type="SUPFAM" id="SSF56176">
    <property type="entry name" value="FAD-binding/transporter-associated domain-like"/>
    <property type="match status" value="1"/>
</dbReference>
<dbReference type="InterPro" id="IPR009051">
    <property type="entry name" value="Helical_ferredxn"/>
</dbReference>
<evidence type="ECO:0000256" key="2">
    <source>
        <dbReference type="ARBA" id="ARBA00008000"/>
    </source>
</evidence>
<comment type="cofactor">
    <cofactor evidence="1">
        <name>FAD</name>
        <dbReference type="ChEBI" id="CHEBI:57692"/>
    </cofactor>
</comment>
<dbReference type="Gene3D" id="1.10.45.10">
    <property type="entry name" value="Vanillyl-alcohol Oxidase, Chain A, domain 4"/>
    <property type="match status" value="1"/>
</dbReference>
<comment type="caution">
    <text evidence="13">The sequence shown here is derived from an EMBL/GenBank/DDBJ whole genome shotgun (WGS) entry which is preliminary data.</text>
</comment>
<dbReference type="SUPFAM" id="SSF46548">
    <property type="entry name" value="alpha-helical ferredoxin"/>
    <property type="match status" value="1"/>
</dbReference>
<gene>
    <name evidence="13" type="ORF">EDD32_1291</name>
</gene>
<sequence length="972" mass="101202">MTLTLDPTALAGLSAAGGPDHVSTALVDRVRLAHDASHYLLTPKAVVTATSPEQVAAVMAAATRARTPLTFRAGGTSLSGQASTDSVLVDVRRHQARVEVLDDGARVRCQPGAVLRRVNAALAPHGRRLGPDPASEIACTLGGIVSNNSSGMTSGTTMTAYRTLDSMVLVLPGGTVVDTGPPDADERLRALEPDLHAGLARLRDRVRVDAGLRAKVEHQFSMKNTMGYALNAFLDHDRPADILAHLVVGAEGTLAYIAEVTLRTVPAQPHAATALCVFETIDAATDAIIPLTAAGADAVELLDASSLRVSQRDPKAPEVMRALAVRDHTALLVEVQDHTAEGLAALTAGLRPVIGGLALSAPAELTTDPVARGRMWVTRKVLYAAVAGARPQGTTALLEDIVVPPPALPATVRDLGVLLARYGYDDAVIFGHAKDANLHFQINPHLDVAAELDAYAAFTEDLVDLILGADGSLKAEHGTGRIMAPYVRRQFGDELYEVMREVKALCDPAGILNPGVVLDDDPEAHLKNLKLFPAAHPELDRCVECGYCEPVCPSRNTTTTPRQRIVLLREMAVSTPQRRAELEDEYTYQAVHTCAADSLCVTACPVGIDTGKVMKSFRAASRPLPVRTAGALAAGAWGPATTAIRGALRVAGAVPTPVLRGLTAGVRAVAGETLRDWIPQVGDDLPGPGGPRRALAAASPAVVAGAGAGPGARPGPGAGPDGTGTADVVFFPACIGSIFAAEGGGDGAGAAFLRLCERAGLRVAVPEGIDSLCCGTVWESKGLTDGAAAMAARVAASVWRLTRGGRVPLVSDASSCSHGLAGIGKHLTGTAAERWGRVRTVDAVTFTREEVLPRLAVEPSRRVPTLALHPTCSVVHLGAVEDLTEVARAAATDVTVPVAWGCCGTAGDRGMLHPELTAGATEAQAAEIATLERDQGPFAAYASCNRTCEMGMTAATGRPYRHVLEVLEEVTR</sequence>
<evidence type="ECO:0000256" key="4">
    <source>
        <dbReference type="ARBA" id="ARBA00022723"/>
    </source>
</evidence>
<dbReference type="InterPro" id="IPR016169">
    <property type="entry name" value="FAD-bd_PCMH_sub2"/>
</dbReference>
<dbReference type="AlphaFoldDB" id="A0A3N4Z2U4"/>
<dbReference type="GO" id="GO:0004458">
    <property type="term" value="F:D-lactate dehydrogenase (cytochrome) activity"/>
    <property type="evidence" value="ECO:0007669"/>
    <property type="project" value="UniProtKB-EC"/>
</dbReference>
<keyword evidence="3" id="KW-0285">Flavoprotein</keyword>
<evidence type="ECO:0000313" key="14">
    <source>
        <dbReference type="Proteomes" id="UP000280726"/>
    </source>
</evidence>
<proteinExistence type="inferred from homology"/>
<dbReference type="PROSITE" id="PS51387">
    <property type="entry name" value="FAD_PCMH"/>
    <property type="match status" value="1"/>
</dbReference>
<feature type="domain" description="4Fe-4S ferredoxin-type" evidence="11">
    <location>
        <begin position="533"/>
        <end position="562"/>
    </location>
</feature>
<dbReference type="InterPro" id="IPR017900">
    <property type="entry name" value="4Fe4S_Fe_S_CS"/>
</dbReference>
<evidence type="ECO:0000256" key="6">
    <source>
        <dbReference type="ARBA" id="ARBA00022946"/>
    </source>
</evidence>
<evidence type="ECO:0000256" key="5">
    <source>
        <dbReference type="ARBA" id="ARBA00022827"/>
    </source>
</evidence>
<dbReference type="InterPro" id="IPR016164">
    <property type="entry name" value="FAD-linked_Oxase-like_C"/>
</dbReference>
<dbReference type="Gene3D" id="1.10.1060.10">
    <property type="entry name" value="Alpha-helical ferredoxin"/>
    <property type="match status" value="1"/>
</dbReference>
<dbReference type="InterPro" id="IPR016171">
    <property type="entry name" value="Vanillyl_alc_oxidase_C-sub2"/>
</dbReference>
<accession>A0A3N4Z2U4</accession>
<protein>
    <recommendedName>
        <fullName evidence="10">D-lactate dehydrogenase (cytochrome)</fullName>
        <ecNumber evidence="10">1.1.2.4</ecNumber>
    </recommendedName>
</protein>
<feature type="domain" description="FAD-binding PCMH-type" evidence="12">
    <location>
        <begin position="39"/>
        <end position="267"/>
    </location>
</feature>
<dbReference type="Pfam" id="PF01565">
    <property type="entry name" value="FAD_binding_4"/>
    <property type="match status" value="1"/>
</dbReference>
<dbReference type="Gene3D" id="3.30.43.10">
    <property type="entry name" value="Uridine Diphospho-n-acetylenolpyruvylglucosamine Reductase, domain 2"/>
    <property type="match status" value="1"/>
</dbReference>
<dbReference type="GO" id="GO:0051536">
    <property type="term" value="F:iron-sulfur cluster binding"/>
    <property type="evidence" value="ECO:0007669"/>
    <property type="project" value="UniProtKB-KW"/>
</dbReference>
<dbReference type="GO" id="GO:0008720">
    <property type="term" value="F:D-lactate dehydrogenase (NAD+) activity"/>
    <property type="evidence" value="ECO:0007669"/>
    <property type="project" value="TreeGrafter"/>
</dbReference>
<evidence type="ECO:0000313" key="13">
    <source>
        <dbReference type="EMBL" id="RPF26833.1"/>
    </source>
</evidence>
<dbReference type="PROSITE" id="PS51379">
    <property type="entry name" value="4FE4S_FER_2"/>
    <property type="match status" value="1"/>
</dbReference>
<comment type="similarity">
    <text evidence="2">Belongs to the FAD-binding oxidoreductase/transferase type 4 family.</text>
</comment>
<dbReference type="InterPro" id="IPR004113">
    <property type="entry name" value="FAD-bd_oxidored_4_C"/>
</dbReference>
<dbReference type="InterPro" id="IPR017896">
    <property type="entry name" value="4Fe4S_Fe-S-bd"/>
</dbReference>
<dbReference type="PANTHER" id="PTHR11748:SF111">
    <property type="entry name" value="D-LACTATE DEHYDROGENASE, MITOCHONDRIAL-RELATED"/>
    <property type="match status" value="1"/>
</dbReference>
<dbReference type="GO" id="GO:0071949">
    <property type="term" value="F:FAD binding"/>
    <property type="evidence" value="ECO:0007669"/>
    <property type="project" value="InterPro"/>
</dbReference>
<evidence type="ECO:0000256" key="8">
    <source>
        <dbReference type="ARBA" id="ARBA00023004"/>
    </source>
</evidence>
<dbReference type="PROSITE" id="PS00198">
    <property type="entry name" value="4FE4S_FER_1"/>
    <property type="match status" value="1"/>
</dbReference>
<reference evidence="13 14" key="1">
    <citation type="submission" date="2018-11" db="EMBL/GenBank/DDBJ databases">
        <title>Sequencing the genomes of 1000 actinobacteria strains.</title>
        <authorList>
            <person name="Klenk H.-P."/>
        </authorList>
    </citation>
    <scope>NUCLEOTIDE SEQUENCE [LARGE SCALE GENOMIC DNA]</scope>
    <source>
        <strain evidence="13 14">DSM 14418</strain>
    </source>
</reference>
<dbReference type="EMBL" id="RKRA01000001">
    <property type="protein sequence ID" value="RPF26833.1"/>
    <property type="molecule type" value="Genomic_DNA"/>
</dbReference>
<evidence type="ECO:0000256" key="7">
    <source>
        <dbReference type="ARBA" id="ARBA00023002"/>
    </source>
</evidence>
<evidence type="ECO:0000256" key="9">
    <source>
        <dbReference type="ARBA" id="ARBA00023014"/>
    </source>
</evidence>
<dbReference type="RefSeq" id="WP_123915959.1">
    <property type="nucleotide sequence ID" value="NZ_RKRA01000001.1"/>
</dbReference>
<keyword evidence="9" id="KW-0411">Iron-sulfur</keyword>